<dbReference type="RefSeq" id="WP_240633575.1">
    <property type="nucleotide sequence ID" value="NZ_JBHRUJ010000017.1"/>
</dbReference>
<keyword evidence="2" id="KW-0012">Acyltransferase</keyword>
<reference evidence="3" key="1">
    <citation type="journal article" date="2019" name="Int. J. Syst. Evol. Microbiol.">
        <title>The Global Catalogue of Microorganisms (GCM) 10K type strain sequencing project: providing services to taxonomists for standard genome sequencing and annotation.</title>
        <authorList>
            <consortium name="The Broad Institute Genomics Platform"/>
            <consortium name="The Broad Institute Genome Sequencing Center for Infectious Disease"/>
            <person name="Wu L."/>
            <person name="Ma J."/>
        </authorList>
    </citation>
    <scope>NUCLEOTIDE SEQUENCE [LARGE SCALE GENOMIC DNA]</scope>
    <source>
        <strain evidence="3">CCM 320</strain>
    </source>
</reference>
<dbReference type="Pfam" id="PF13673">
    <property type="entry name" value="Acetyltransf_10"/>
    <property type="match status" value="1"/>
</dbReference>
<keyword evidence="3" id="KW-1185">Reference proteome</keyword>
<dbReference type="EMBL" id="JBHRUJ010000017">
    <property type="protein sequence ID" value="MFC3212533.1"/>
    <property type="molecule type" value="Genomic_DNA"/>
</dbReference>
<proteinExistence type="predicted"/>
<evidence type="ECO:0000259" key="1">
    <source>
        <dbReference type="PROSITE" id="PS51186"/>
    </source>
</evidence>
<gene>
    <name evidence="2" type="ORF">ACFOEJ_15695</name>
</gene>
<comment type="caution">
    <text evidence="2">The sequence shown here is derived from an EMBL/GenBank/DDBJ whole genome shotgun (WGS) entry which is preliminary data.</text>
</comment>
<accession>A0ABV7KSS7</accession>
<dbReference type="EC" id="2.3.-.-" evidence="2"/>
<dbReference type="PROSITE" id="PS51186">
    <property type="entry name" value="GNAT"/>
    <property type="match status" value="1"/>
</dbReference>
<dbReference type="Proteomes" id="UP001595625">
    <property type="component" value="Unassembled WGS sequence"/>
</dbReference>
<organism evidence="2 3">
    <name type="scientific">Planomicrobium okeanokoites</name>
    <name type="common">Planococcus okeanokoites</name>
    <name type="synonym">Flavobacterium okeanokoites</name>
    <dbReference type="NCBI Taxonomy" id="244"/>
    <lineage>
        <taxon>Bacteria</taxon>
        <taxon>Bacillati</taxon>
        <taxon>Bacillota</taxon>
        <taxon>Bacilli</taxon>
        <taxon>Bacillales</taxon>
        <taxon>Caryophanaceae</taxon>
        <taxon>Planomicrobium</taxon>
    </lineage>
</organism>
<dbReference type="GO" id="GO:0016746">
    <property type="term" value="F:acyltransferase activity"/>
    <property type="evidence" value="ECO:0007669"/>
    <property type="project" value="UniProtKB-KW"/>
</dbReference>
<protein>
    <submittedName>
        <fullName evidence="2">GNAT family N-acetyltransferase</fullName>
        <ecNumber evidence="2">2.3.-.-</ecNumber>
    </submittedName>
</protein>
<dbReference type="SUPFAM" id="SSF55729">
    <property type="entry name" value="Acyl-CoA N-acyltransferases (Nat)"/>
    <property type="match status" value="1"/>
</dbReference>
<dbReference type="CDD" id="cd04301">
    <property type="entry name" value="NAT_SF"/>
    <property type="match status" value="1"/>
</dbReference>
<dbReference type="InterPro" id="IPR016181">
    <property type="entry name" value="Acyl_CoA_acyltransferase"/>
</dbReference>
<evidence type="ECO:0000313" key="3">
    <source>
        <dbReference type="Proteomes" id="UP001595625"/>
    </source>
</evidence>
<dbReference type="InterPro" id="IPR000182">
    <property type="entry name" value="GNAT_dom"/>
</dbReference>
<sequence length="141" mass="15953">MKGGNHIMQEQQELIIRPYEVTDFPAIHQLNEQEGWSNLVANHVQTKAAWQGSNLAVVAEQDGQLVGCLRALTDGAVTLYVCELIIEKSRRGTGIGGKLMQHVHDLHPGTRMELLASSTSRTYYETKKFRAFYGFRKTYEE</sequence>
<dbReference type="Gene3D" id="3.40.630.30">
    <property type="match status" value="1"/>
</dbReference>
<keyword evidence="2" id="KW-0808">Transferase</keyword>
<name>A0ABV7KSS7_PLAOK</name>
<feature type="domain" description="N-acetyltransferase" evidence="1">
    <location>
        <begin position="14"/>
        <end position="141"/>
    </location>
</feature>
<evidence type="ECO:0000313" key="2">
    <source>
        <dbReference type="EMBL" id="MFC3212533.1"/>
    </source>
</evidence>